<keyword evidence="4" id="KW-0158">Chromosome</keyword>
<dbReference type="EMBL" id="JAUDFV010000110">
    <property type="protein sequence ID" value="KAL2731084.1"/>
    <property type="molecule type" value="Genomic_DNA"/>
</dbReference>
<feature type="region of interest" description="Disordered" evidence="14">
    <location>
        <begin position="924"/>
        <end position="1051"/>
    </location>
</feature>
<dbReference type="InterPro" id="IPR051579">
    <property type="entry name" value="DDR_Transcriptional_Reg"/>
</dbReference>
<evidence type="ECO:0000256" key="8">
    <source>
        <dbReference type="ARBA" id="ARBA00022843"/>
    </source>
</evidence>
<dbReference type="InterPro" id="IPR008984">
    <property type="entry name" value="SMAD_FHA_dom_sf"/>
</dbReference>
<protein>
    <recommendedName>
        <fullName evidence="3">Mediator of DNA damage checkpoint protein 1</fullName>
    </recommendedName>
    <alternativeName>
        <fullName evidence="13">PAX transactivation activation domain-interacting protein</fullName>
    </alternativeName>
    <alternativeName>
        <fullName evidence="12">PAX-interacting protein 1</fullName>
    </alternativeName>
</protein>
<dbReference type="PROSITE" id="PS50172">
    <property type="entry name" value="BRCT"/>
    <property type="match status" value="2"/>
</dbReference>
<feature type="compositionally biased region" description="Basic and acidic residues" evidence="14">
    <location>
        <begin position="1002"/>
        <end position="1012"/>
    </location>
</feature>
<organism evidence="17 18">
    <name type="scientific">Vespula squamosa</name>
    <name type="common">Southern yellow jacket</name>
    <name type="synonym">Wasp</name>
    <dbReference type="NCBI Taxonomy" id="30214"/>
    <lineage>
        <taxon>Eukaryota</taxon>
        <taxon>Metazoa</taxon>
        <taxon>Ecdysozoa</taxon>
        <taxon>Arthropoda</taxon>
        <taxon>Hexapoda</taxon>
        <taxon>Insecta</taxon>
        <taxon>Pterygota</taxon>
        <taxon>Neoptera</taxon>
        <taxon>Endopterygota</taxon>
        <taxon>Hymenoptera</taxon>
        <taxon>Apocrita</taxon>
        <taxon>Aculeata</taxon>
        <taxon>Vespoidea</taxon>
        <taxon>Vespidae</taxon>
        <taxon>Vespinae</taxon>
        <taxon>Vespula</taxon>
    </lineage>
</organism>
<evidence type="ECO:0000259" key="16">
    <source>
        <dbReference type="PROSITE" id="PS50172"/>
    </source>
</evidence>
<comment type="subcellular location">
    <subcellularLocation>
        <location evidence="2">Chromosome</location>
    </subcellularLocation>
    <subcellularLocation>
        <location evidence="1">Nucleus</location>
    </subcellularLocation>
</comment>
<feature type="domain" description="BRCT" evidence="16">
    <location>
        <begin position="1161"/>
        <end position="1256"/>
    </location>
</feature>
<keyword evidence="18" id="KW-1185">Reference proteome</keyword>
<feature type="compositionally biased region" description="Polar residues" evidence="14">
    <location>
        <begin position="718"/>
        <end position="746"/>
    </location>
</feature>
<feature type="compositionally biased region" description="Basic and acidic residues" evidence="14">
    <location>
        <begin position="1023"/>
        <end position="1035"/>
    </location>
</feature>
<proteinExistence type="predicted"/>
<keyword evidence="11" id="KW-0131">Cell cycle</keyword>
<feature type="domain" description="FHA" evidence="15">
    <location>
        <begin position="49"/>
        <end position="100"/>
    </location>
</feature>
<evidence type="ECO:0000256" key="2">
    <source>
        <dbReference type="ARBA" id="ARBA00004286"/>
    </source>
</evidence>
<evidence type="ECO:0000256" key="7">
    <source>
        <dbReference type="ARBA" id="ARBA00022763"/>
    </source>
</evidence>
<dbReference type="PANTHER" id="PTHR23196:SF1">
    <property type="entry name" value="PAX-INTERACTING PROTEIN 1"/>
    <property type="match status" value="1"/>
</dbReference>
<feature type="region of interest" description="Disordered" evidence="14">
    <location>
        <begin position="373"/>
        <end position="393"/>
    </location>
</feature>
<dbReference type="GO" id="GO:0005694">
    <property type="term" value="C:chromosome"/>
    <property type="evidence" value="ECO:0007669"/>
    <property type="project" value="UniProtKB-SubCell"/>
</dbReference>
<dbReference type="Pfam" id="PF16589">
    <property type="entry name" value="BRCT_2"/>
    <property type="match status" value="1"/>
</dbReference>
<comment type="caution">
    <text evidence="17">The sequence shown here is derived from an EMBL/GenBank/DDBJ whole genome shotgun (WGS) entry which is preliminary data.</text>
</comment>
<evidence type="ECO:0000256" key="3">
    <source>
        <dbReference type="ARBA" id="ARBA00015014"/>
    </source>
</evidence>
<reference evidence="17 18" key="1">
    <citation type="journal article" date="2024" name="Ann. Entomol. Soc. Am.">
        <title>Genomic analyses of the southern and eastern yellowjacket wasps (Hymenoptera: Vespidae) reveal evolutionary signatures of social life.</title>
        <authorList>
            <person name="Catto M.A."/>
            <person name="Caine P.B."/>
            <person name="Orr S.E."/>
            <person name="Hunt B.G."/>
            <person name="Goodisman M.A.D."/>
        </authorList>
    </citation>
    <scope>NUCLEOTIDE SEQUENCE [LARGE SCALE GENOMIC DNA]</scope>
    <source>
        <strain evidence="17">233</strain>
        <tissue evidence="17">Head and thorax</tissue>
    </source>
</reference>
<feature type="region of interest" description="Disordered" evidence="14">
    <location>
        <begin position="786"/>
        <end position="895"/>
    </location>
</feature>
<keyword evidence="5" id="KW-1017">Isopeptide bond</keyword>
<dbReference type="GO" id="GO:0006974">
    <property type="term" value="P:DNA damage response"/>
    <property type="evidence" value="ECO:0007669"/>
    <property type="project" value="UniProtKB-KW"/>
</dbReference>
<feature type="domain" description="BRCT" evidence="16">
    <location>
        <begin position="1062"/>
        <end position="1140"/>
    </location>
</feature>
<dbReference type="InterPro" id="IPR001357">
    <property type="entry name" value="BRCT_dom"/>
</dbReference>
<dbReference type="Pfam" id="PF16770">
    <property type="entry name" value="RTT107_BRCT_5"/>
    <property type="match status" value="1"/>
</dbReference>
<feature type="region of interest" description="Disordered" evidence="14">
    <location>
        <begin position="299"/>
        <end position="324"/>
    </location>
</feature>
<dbReference type="CDD" id="cd18432">
    <property type="entry name" value="BRCT_PAXIP1_rpt6_like"/>
    <property type="match status" value="1"/>
</dbReference>
<dbReference type="PANTHER" id="PTHR23196">
    <property type="entry name" value="PAX TRANSCRIPTION ACTIVATION DOMAIN INTERACTING PROTEIN"/>
    <property type="match status" value="1"/>
</dbReference>
<feature type="compositionally biased region" description="Polar residues" evidence="14">
    <location>
        <begin position="1036"/>
        <end position="1051"/>
    </location>
</feature>
<evidence type="ECO:0000256" key="12">
    <source>
        <dbReference type="ARBA" id="ARBA00023858"/>
    </source>
</evidence>
<dbReference type="PROSITE" id="PS50006">
    <property type="entry name" value="FHA_DOMAIN"/>
    <property type="match status" value="1"/>
</dbReference>
<dbReference type="Pfam" id="PF00498">
    <property type="entry name" value="FHA"/>
    <property type="match status" value="1"/>
</dbReference>
<keyword evidence="6" id="KW-0677">Repeat</keyword>
<dbReference type="InterPro" id="IPR036420">
    <property type="entry name" value="BRCT_dom_sf"/>
</dbReference>
<evidence type="ECO:0000256" key="5">
    <source>
        <dbReference type="ARBA" id="ARBA00022499"/>
    </source>
</evidence>
<dbReference type="Gene3D" id="3.40.50.10190">
    <property type="entry name" value="BRCT domain"/>
    <property type="match status" value="2"/>
</dbReference>
<dbReference type="Gene3D" id="2.60.200.20">
    <property type="match status" value="1"/>
</dbReference>
<feature type="compositionally biased region" description="Basic and acidic residues" evidence="14">
    <location>
        <begin position="750"/>
        <end position="765"/>
    </location>
</feature>
<evidence type="ECO:0000256" key="14">
    <source>
        <dbReference type="SAM" id="MobiDB-lite"/>
    </source>
</evidence>
<sequence>MDLPATQVCYDYDDIPTQKIEQPIEKEQNVQVAVLTVDSSSYPIYKGINKIGRHPDCNILFNDQSISKYHAEIEINTRPTNAWICDLNSSNRTILNNIVLRPTRYYELKNNSTIEFGRIKAVYKTCHLENEFVIPETPVHSKQRNTTAIIPETPDSLLNNSSVLNEDDSMTAATQECLAKSACSRPPTNQLPLKALKSNGKNNVVTTLSSLSDSNVNNELNIQGKKVEDAGTTKDGDESVMQLSDKDKRNQVSEYSSGTSHFSLETAYNVNACEQNEPSTSCDSEDIFEAATQRVNIDFDSENVRESSLSKGRNSDDEDVDIDDTSPTQKICNALGSNAPIKKTHLRDRIEELKNIENDIALATKRILSREDPFDPIGNSTKENKKENGNNIDDLDTQLVCLPDFINNAKKRGTGEKENDIDTLETQIIDLPESNRGVNNVKPYEQKSDIIDIDLLDTQPLSTIRTVDDTKLSSSSAKEVQSNCASIEEERNNASIEDIDYETAATQVIEEMEKVSKTQKKKINDDKPEKHKIILNDSLEEKLNDMFDEVNDEEVTDTTMISTQSLKNILELSRYNDRTSGTDLNLVNDAVSAEVENAKLAESNKRISNSQDTEVYFGSLVSKRKRNVLADSEEIIHSKVATSSRRRTNKIRKAKTTGTDETVRPGQTVDRVEKDLLNSFEISLHSSKETVGKRTETKAKLSEERDDDILTRLPEVNISGTLSNPNAQIQTSSAPLLKKQTVSTRRSNNKKSDKSDKSKIRETRSAVKNVPETVEDVHYENVKRMAEDLISNRDNKSSRSTERKMDKREKKVSAVSSTNKPSVKRRTNKMDKGNVVGESESILTYVTNKAPRRNTRSMTETDPKKETEEHRAKESKGNGLSGTRNTKSGNTSNIDMGEESQEVAMIMNDSSIIGSRNIRKRKVTNASSDDDTILNGSNVSRTGRTNNTRYEVSKSRVKRTKFSQNNSSRSSLDSMTDDTSLAAENEDDSAVSNVRSRSIRSRRTDTEKRKNENNTSSSKKTGRKNDTSTDGESNRKTPTIPSTPATRRSVSFLSPNTSFSAKEKILFTGITDDEYAKALKVLGGTKVEDPSKCTVLVTDKIRRTIKFLCALANAVPIVSINWLHESKKAGRFLDWDNYMLKDPAMEAKYGFRLRKSLDKARERKLLDGYVVLLTPNIVSPPISELRTMIASCGGKALLRPSSKLSEKTVIISHQDDLDNARKLLLKVPKNVTIQSTEFLLIGILKQELDFVRHKLI</sequence>
<evidence type="ECO:0000313" key="17">
    <source>
        <dbReference type="EMBL" id="KAL2731084.1"/>
    </source>
</evidence>
<evidence type="ECO:0000256" key="6">
    <source>
        <dbReference type="ARBA" id="ARBA00022737"/>
    </source>
</evidence>
<evidence type="ECO:0000259" key="15">
    <source>
        <dbReference type="PROSITE" id="PS50006"/>
    </source>
</evidence>
<dbReference type="SUPFAM" id="SSF52113">
    <property type="entry name" value="BRCT domain"/>
    <property type="match status" value="1"/>
</dbReference>
<keyword evidence="9" id="KW-0007">Acetylation</keyword>
<feature type="compositionally biased region" description="Basic and acidic residues" evidence="14">
    <location>
        <begin position="859"/>
        <end position="876"/>
    </location>
</feature>
<dbReference type="SMART" id="SM00292">
    <property type="entry name" value="BRCT"/>
    <property type="match status" value="2"/>
</dbReference>
<evidence type="ECO:0000313" key="18">
    <source>
        <dbReference type="Proteomes" id="UP001607302"/>
    </source>
</evidence>
<dbReference type="InterPro" id="IPR000253">
    <property type="entry name" value="FHA_dom"/>
</dbReference>
<evidence type="ECO:0000256" key="13">
    <source>
        <dbReference type="ARBA" id="ARBA00030146"/>
    </source>
</evidence>
<dbReference type="GO" id="GO:0005634">
    <property type="term" value="C:nucleus"/>
    <property type="evidence" value="ECO:0007669"/>
    <property type="project" value="UniProtKB-SubCell"/>
</dbReference>
<accession>A0ABD2BEJ8</accession>
<dbReference type="CDD" id="cd17744">
    <property type="entry name" value="BRCT_MDC1_rpt1"/>
    <property type="match status" value="1"/>
</dbReference>
<gene>
    <name evidence="17" type="ORF">V1478_005497</name>
</gene>
<dbReference type="SUPFAM" id="SSF49879">
    <property type="entry name" value="SMAD/FHA domain"/>
    <property type="match status" value="1"/>
</dbReference>
<dbReference type="SMART" id="SM00240">
    <property type="entry name" value="FHA"/>
    <property type="match status" value="1"/>
</dbReference>
<feature type="compositionally biased region" description="Low complexity" evidence="14">
    <location>
        <begin position="963"/>
        <end position="981"/>
    </location>
</feature>
<evidence type="ECO:0000256" key="9">
    <source>
        <dbReference type="ARBA" id="ARBA00022990"/>
    </source>
</evidence>
<keyword evidence="8" id="KW-0832">Ubl conjugation</keyword>
<name>A0ABD2BEJ8_VESSQ</name>
<evidence type="ECO:0000256" key="4">
    <source>
        <dbReference type="ARBA" id="ARBA00022454"/>
    </source>
</evidence>
<evidence type="ECO:0000256" key="10">
    <source>
        <dbReference type="ARBA" id="ARBA00023242"/>
    </source>
</evidence>
<feature type="compositionally biased region" description="Basic and acidic residues" evidence="14">
    <location>
        <begin position="786"/>
        <end position="812"/>
    </location>
</feature>
<evidence type="ECO:0000256" key="1">
    <source>
        <dbReference type="ARBA" id="ARBA00004123"/>
    </source>
</evidence>
<keyword evidence="7" id="KW-0227">DNA damage</keyword>
<keyword evidence="10" id="KW-0539">Nucleus</keyword>
<feature type="region of interest" description="Disordered" evidence="14">
    <location>
        <begin position="718"/>
        <end position="772"/>
    </location>
</feature>
<feature type="compositionally biased region" description="Polar residues" evidence="14">
    <location>
        <begin position="934"/>
        <end position="950"/>
    </location>
</feature>
<dbReference type="AlphaFoldDB" id="A0ABD2BEJ8"/>
<dbReference type="Proteomes" id="UP001607302">
    <property type="component" value="Unassembled WGS sequence"/>
</dbReference>
<feature type="compositionally biased region" description="Polar residues" evidence="14">
    <location>
        <begin position="881"/>
        <end position="894"/>
    </location>
</feature>
<evidence type="ECO:0000256" key="11">
    <source>
        <dbReference type="ARBA" id="ARBA00023306"/>
    </source>
</evidence>